<protein>
    <submittedName>
        <fullName evidence="1">Uncharacterized protein</fullName>
    </submittedName>
</protein>
<dbReference type="EMBL" id="QQTP01000002">
    <property type="protein sequence ID" value="RDJ27966.1"/>
    <property type="molecule type" value="Genomic_DNA"/>
</dbReference>
<dbReference type="Proteomes" id="UP000255207">
    <property type="component" value="Unassembled WGS sequence"/>
</dbReference>
<name>A0A370LAN4_9HYPH</name>
<evidence type="ECO:0000313" key="2">
    <source>
        <dbReference type="Proteomes" id="UP000255207"/>
    </source>
</evidence>
<reference evidence="2" key="1">
    <citation type="submission" date="2018-07" db="EMBL/GenBank/DDBJ databases">
        <authorList>
            <person name="Safronova V.I."/>
            <person name="Chirak E.R."/>
            <person name="Sazanova A.L."/>
        </authorList>
    </citation>
    <scope>NUCLEOTIDE SEQUENCE [LARGE SCALE GENOMIC DNA]</scope>
    <source>
        <strain evidence="2">RCAM04685</strain>
    </source>
</reference>
<organism evidence="1 2">
    <name type="scientific">Bosea caraganae</name>
    <dbReference type="NCBI Taxonomy" id="2763117"/>
    <lineage>
        <taxon>Bacteria</taxon>
        <taxon>Pseudomonadati</taxon>
        <taxon>Pseudomonadota</taxon>
        <taxon>Alphaproteobacteria</taxon>
        <taxon>Hyphomicrobiales</taxon>
        <taxon>Boseaceae</taxon>
        <taxon>Bosea</taxon>
    </lineage>
</organism>
<comment type="caution">
    <text evidence="1">The sequence shown here is derived from an EMBL/GenBank/DDBJ whole genome shotgun (WGS) entry which is preliminary data.</text>
</comment>
<accession>A0A370LAN4</accession>
<keyword evidence="2" id="KW-1185">Reference proteome</keyword>
<gene>
    <name evidence="1" type="ORF">DWE98_05005</name>
</gene>
<dbReference type="AlphaFoldDB" id="A0A370LAN4"/>
<evidence type="ECO:0000313" key="1">
    <source>
        <dbReference type="EMBL" id="RDJ27966.1"/>
    </source>
</evidence>
<proteinExistence type="predicted"/>
<sequence length="71" mass="7892">MKSDFVRQCLSVSNLAHLTAKLSFSIIDVRTHKQGSSEQLKQILALVDPLHTSQMDGPIRPHDIPPVDARC</sequence>